<dbReference type="InterPro" id="IPR039008">
    <property type="entry name" value="IF_rod_dom"/>
</dbReference>
<sequence length="226" mass="26339">MTIEDFKLKYETELGLRQNVEADINGLRPLLDQLTITRSDLELEFESLKEELIALKKNHEEEIKGLHPQTSGDVNVEVNATPGYNLTEVLNDLRKEYEHLIENNRKEVEKWYETKISEVNQEVHSSGQDIESSNKQVTELRREYQNVEIELQSHLSTVQSLQSSLADIEGRYNLHLQQIQGLIISVEEELASIRCEIDNQNQEYRLLLGIKNQLEQEIAQYRHLLD</sequence>
<dbReference type="PANTHER" id="PTHR23239:SF379">
    <property type="entry name" value="IF ROD DOMAIN-CONTAINING PROTEIN"/>
    <property type="match status" value="1"/>
</dbReference>
<keyword evidence="2 3" id="KW-0175">Coiled coil</keyword>
<dbReference type="FunFam" id="1.20.5.170:FF:000002">
    <property type="entry name" value="Type I keratin KA11"/>
    <property type="match status" value="1"/>
</dbReference>
<proteinExistence type="predicted"/>
<dbReference type="PANTHER" id="PTHR23239">
    <property type="entry name" value="INTERMEDIATE FILAMENT"/>
    <property type="match status" value="1"/>
</dbReference>
<dbReference type="PRINTS" id="PR01248">
    <property type="entry name" value="TYPE1KERATIN"/>
</dbReference>
<gene>
    <name evidence="5" type="ORF">G0U57_004842</name>
</gene>
<organism evidence="5 6">
    <name type="scientific">Chelydra serpentina</name>
    <name type="common">Snapping turtle</name>
    <name type="synonym">Testudo serpentina</name>
    <dbReference type="NCBI Taxonomy" id="8475"/>
    <lineage>
        <taxon>Eukaryota</taxon>
        <taxon>Metazoa</taxon>
        <taxon>Chordata</taxon>
        <taxon>Craniata</taxon>
        <taxon>Vertebrata</taxon>
        <taxon>Euteleostomi</taxon>
        <taxon>Archelosauria</taxon>
        <taxon>Testudinata</taxon>
        <taxon>Testudines</taxon>
        <taxon>Cryptodira</taxon>
        <taxon>Durocryptodira</taxon>
        <taxon>Americhelydia</taxon>
        <taxon>Chelydroidea</taxon>
        <taxon>Chelydridae</taxon>
        <taxon>Chelydra</taxon>
    </lineage>
</organism>
<dbReference type="InterPro" id="IPR002957">
    <property type="entry name" value="Keratin_I"/>
</dbReference>
<evidence type="ECO:0000256" key="3">
    <source>
        <dbReference type="SAM" id="Coils"/>
    </source>
</evidence>
<dbReference type="SMART" id="SM01391">
    <property type="entry name" value="Filament"/>
    <property type="match status" value="1"/>
</dbReference>
<evidence type="ECO:0000256" key="2">
    <source>
        <dbReference type="ARBA" id="ARBA00023054"/>
    </source>
</evidence>
<dbReference type="SUPFAM" id="SSF64593">
    <property type="entry name" value="Intermediate filament protein, coiled coil region"/>
    <property type="match status" value="1"/>
</dbReference>
<dbReference type="PROSITE" id="PS51842">
    <property type="entry name" value="IF_ROD_2"/>
    <property type="match status" value="1"/>
</dbReference>
<dbReference type="EMBL" id="JAHGAV010000164">
    <property type="protein sequence ID" value="KAG6929801.1"/>
    <property type="molecule type" value="Genomic_DNA"/>
</dbReference>
<dbReference type="AlphaFoldDB" id="A0A8T1SLG1"/>
<evidence type="ECO:0000256" key="1">
    <source>
        <dbReference type="ARBA" id="ARBA00022754"/>
    </source>
</evidence>
<protein>
    <submittedName>
        <fullName evidence="5">Keratin, type I cytoskeletal 13-like</fullName>
    </submittedName>
</protein>
<dbReference type="Proteomes" id="UP000765507">
    <property type="component" value="Unassembled WGS sequence"/>
</dbReference>
<evidence type="ECO:0000259" key="4">
    <source>
        <dbReference type="PROSITE" id="PS51842"/>
    </source>
</evidence>
<name>A0A8T1SLG1_CHESE</name>
<evidence type="ECO:0000313" key="5">
    <source>
        <dbReference type="EMBL" id="KAG6929801.1"/>
    </source>
</evidence>
<dbReference type="GO" id="GO:0030855">
    <property type="term" value="P:epithelial cell differentiation"/>
    <property type="evidence" value="ECO:0007669"/>
    <property type="project" value="TreeGrafter"/>
</dbReference>
<dbReference type="Gene3D" id="1.20.5.500">
    <property type="entry name" value="Single helix bin"/>
    <property type="match status" value="1"/>
</dbReference>
<keyword evidence="1" id="KW-0403">Intermediate filament</keyword>
<dbReference type="GO" id="GO:0005198">
    <property type="term" value="F:structural molecule activity"/>
    <property type="evidence" value="ECO:0007669"/>
    <property type="project" value="InterPro"/>
</dbReference>
<dbReference type="OrthoDB" id="2441647at2759"/>
<feature type="domain" description="IF rod" evidence="4">
    <location>
        <begin position="1"/>
        <end position="226"/>
    </location>
</feature>
<accession>A0A8T1SLG1</accession>
<feature type="coiled-coil region" evidence="3">
    <location>
        <begin position="90"/>
        <end position="157"/>
    </location>
</feature>
<keyword evidence="6" id="KW-1185">Reference proteome</keyword>
<comment type="caution">
    <text evidence="5">The sequence shown here is derived from an EMBL/GenBank/DDBJ whole genome shotgun (WGS) entry which is preliminary data.</text>
</comment>
<dbReference type="FunFam" id="1.20.5.500:FF:000001">
    <property type="entry name" value="Type II keratin 23"/>
    <property type="match status" value="1"/>
</dbReference>
<dbReference type="Gene3D" id="1.20.5.170">
    <property type="match status" value="1"/>
</dbReference>
<feature type="coiled-coil region" evidence="3">
    <location>
        <begin position="183"/>
        <end position="217"/>
    </location>
</feature>
<dbReference type="Pfam" id="PF00038">
    <property type="entry name" value="Filament"/>
    <property type="match status" value="1"/>
</dbReference>
<dbReference type="GO" id="GO:0045109">
    <property type="term" value="P:intermediate filament organization"/>
    <property type="evidence" value="ECO:0007669"/>
    <property type="project" value="TreeGrafter"/>
</dbReference>
<dbReference type="GO" id="GO:0005882">
    <property type="term" value="C:intermediate filament"/>
    <property type="evidence" value="ECO:0007669"/>
    <property type="project" value="UniProtKB-KW"/>
</dbReference>
<dbReference type="Gene3D" id="1.20.5.1160">
    <property type="entry name" value="Vasodilator-stimulated phosphoprotein"/>
    <property type="match status" value="1"/>
</dbReference>
<feature type="non-terminal residue" evidence="5">
    <location>
        <position position="1"/>
    </location>
</feature>
<reference evidence="5 6" key="1">
    <citation type="journal article" date="2020" name="G3 (Bethesda)">
        <title>Draft Genome of the Common Snapping Turtle, Chelydra serpentina, a Model for Phenotypic Plasticity in Reptiles.</title>
        <authorList>
            <person name="Das D."/>
            <person name="Singh S.K."/>
            <person name="Bierstedt J."/>
            <person name="Erickson A."/>
            <person name="Galli G.L.J."/>
            <person name="Crossley D.A. 2nd"/>
            <person name="Rhen T."/>
        </authorList>
    </citation>
    <scope>NUCLEOTIDE SEQUENCE [LARGE SCALE GENOMIC DNA]</scope>
    <source>
        <strain evidence="5">KW</strain>
    </source>
</reference>
<evidence type="ECO:0000313" key="6">
    <source>
        <dbReference type="Proteomes" id="UP000765507"/>
    </source>
</evidence>
<feature type="coiled-coil region" evidence="3">
    <location>
        <begin position="31"/>
        <end position="58"/>
    </location>
</feature>